<dbReference type="OrthoDB" id="9767863at2"/>
<keyword evidence="1" id="KW-0472">Membrane</keyword>
<feature type="domain" description="Acyltransferase 3" evidence="2">
    <location>
        <begin position="39"/>
        <end position="355"/>
    </location>
</feature>
<gene>
    <name evidence="3" type="ORF">B9Q37_06870</name>
</gene>
<dbReference type="RefSeq" id="WP_023336847.1">
    <property type="nucleotide sequence ID" value="NZ_CADCYD010000003.1"/>
</dbReference>
<feature type="transmembrane region" description="Helical" evidence="1">
    <location>
        <begin position="307"/>
        <end position="324"/>
    </location>
</feature>
<keyword evidence="1" id="KW-0812">Transmembrane</keyword>
<feature type="transmembrane region" description="Helical" evidence="1">
    <location>
        <begin position="46"/>
        <end position="64"/>
    </location>
</feature>
<protein>
    <submittedName>
        <fullName evidence="3">Acyltransferase</fullName>
    </submittedName>
</protein>
<evidence type="ECO:0000259" key="2">
    <source>
        <dbReference type="Pfam" id="PF01757"/>
    </source>
</evidence>
<dbReference type="EMBL" id="NEEU01000003">
    <property type="protein sequence ID" value="PJD75301.1"/>
    <property type="molecule type" value="Genomic_DNA"/>
</dbReference>
<keyword evidence="3" id="KW-0808">Transferase</keyword>
<dbReference type="Pfam" id="PF01757">
    <property type="entry name" value="Acyl_transf_3"/>
    <property type="match status" value="1"/>
</dbReference>
<dbReference type="Proteomes" id="UP000230495">
    <property type="component" value="Unassembled WGS sequence"/>
</dbReference>
<dbReference type="PANTHER" id="PTHR23028">
    <property type="entry name" value="ACETYLTRANSFERASE"/>
    <property type="match status" value="1"/>
</dbReference>
<organism evidence="3">
    <name type="scientific">Enterobacter kobei</name>
    <dbReference type="NCBI Taxonomy" id="208224"/>
    <lineage>
        <taxon>Bacteria</taxon>
        <taxon>Pseudomonadati</taxon>
        <taxon>Pseudomonadota</taxon>
        <taxon>Gammaproteobacteria</taxon>
        <taxon>Enterobacterales</taxon>
        <taxon>Enterobacteriaceae</taxon>
        <taxon>Enterobacter</taxon>
        <taxon>Enterobacter cloacae complex</taxon>
    </lineage>
</organism>
<dbReference type="InterPro" id="IPR050879">
    <property type="entry name" value="Acyltransferase_3"/>
</dbReference>
<evidence type="ECO:0000313" key="3">
    <source>
        <dbReference type="EMBL" id="PJD75301.1"/>
    </source>
</evidence>
<evidence type="ECO:0000256" key="1">
    <source>
        <dbReference type="SAM" id="Phobius"/>
    </source>
</evidence>
<reference evidence="3 4" key="1">
    <citation type="journal article" date="2017" name="J. Antimicrob. Chemother.">
        <title>Characterization of the population structure, drug resistance mechanisms and plasmids of the community-associated Enterobacter cloacae complex in China.</title>
        <authorList>
            <person name="Zhou K."/>
            <person name="Yu W."/>
            <person name="Cao X."/>
            <person name="Shen P."/>
            <person name="Lu H."/>
            <person name="Luo Q."/>
            <person name="Rossen J.W.A."/>
            <person name="Xiao Y."/>
        </authorList>
    </citation>
    <scope>NUCLEOTIDE SEQUENCE [LARGE SCALE GENOMIC DNA]</scope>
    <source>
        <strain evidence="3">ECC1097</strain>
    </source>
</reference>
<dbReference type="GO" id="GO:0016747">
    <property type="term" value="F:acyltransferase activity, transferring groups other than amino-acyl groups"/>
    <property type="evidence" value="ECO:0007669"/>
    <property type="project" value="InterPro"/>
</dbReference>
<feature type="transmembrane region" description="Helical" evidence="1">
    <location>
        <begin position="6"/>
        <end position="26"/>
    </location>
</feature>
<comment type="caution">
    <text evidence="3">The sequence shown here is derived from an EMBL/GenBank/DDBJ whole genome shotgun (WGS) entry which is preliminary data.</text>
</comment>
<feature type="transmembrane region" description="Helical" evidence="1">
    <location>
        <begin position="336"/>
        <end position="358"/>
    </location>
</feature>
<evidence type="ECO:0000313" key="4">
    <source>
        <dbReference type="Proteomes" id="UP000230495"/>
    </source>
</evidence>
<feature type="transmembrane region" description="Helical" evidence="1">
    <location>
        <begin position="252"/>
        <end position="269"/>
    </location>
</feature>
<proteinExistence type="predicted"/>
<feature type="transmembrane region" description="Helical" evidence="1">
    <location>
        <begin position="115"/>
        <end position="136"/>
    </location>
</feature>
<keyword evidence="1" id="KW-1133">Transmembrane helix</keyword>
<dbReference type="AlphaFoldDB" id="A0A2J0PKR0"/>
<feature type="transmembrane region" description="Helical" evidence="1">
    <location>
        <begin position="76"/>
        <end position="95"/>
    </location>
</feature>
<feature type="transmembrane region" description="Helical" evidence="1">
    <location>
        <begin position="275"/>
        <end position="295"/>
    </location>
</feature>
<accession>A0A2J0PKR0</accession>
<name>A0A2J0PKR0_9ENTR</name>
<dbReference type="InterPro" id="IPR002656">
    <property type="entry name" value="Acyl_transf_3_dom"/>
</dbReference>
<sequence>MDVTYTISMALFSLIIALLIFSLPVFRFIDEETEAVRSNSLDGMRFLLASFVILHHLDCLHSYITKGMWSPSSLWLTYMGKYGVALFFMTTAYLFWGKVRNKETVDWVDLYKKRFLRIVPLATACSFAGLVLLFSLTDHDPITLDTVSKTMSWFDGGLWNSKPNVTDFNKSWMALAGVTWTLRWEWMFYFSLPLLFILKKWSMELTIVLFAFSVYLLPGFTRDAYLWSYFFAGMLCRELKDKIIISRLHANILLVATVLITGFAQPDLFRSPEKFFLCVIFFSVISGADIFGLLATKAAKRLGAVSYSLYLTQGLILFPLSQVISKDDVSHTDYKVITLFVSAYISICLLSSLTYHFVERPFIKSKKASLYKTNTAS</sequence>
<keyword evidence="3" id="KW-0012">Acyltransferase</keyword>